<feature type="region of interest" description="Disordered" evidence="2">
    <location>
        <begin position="133"/>
        <end position="162"/>
    </location>
</feature>
<keyword evidence="1" id="KW-0539">Nucleus</keyword>
<dbReference type="AlphaFoldDB" id="A0A2D3UP83"/>
<keyword evidence="5" id="KW-1185">Reference proteome</keyword>
<evidence type="ECO:0000313" key="4">
    <source>
        <dbReference type="EMBL" id="CZT18242.1"/>
    </source>
</evidence>
<dbReference type="PROSITE" id="PS00463">
    <property type="entry name" value="ZN2_CY6_FUNGAL_1"/>
    <property type="match status" value="1"/>
</dbReference>
<evidence type="ECO:0000259" key="3">
    <source>
        <dbReference type="PROSITE" id="PS50048"/>
    </source>
</evidence>
<dbReference type="EMBL" id="FJUY01000005">
    <property type="protein sequence ID" value="CZT18242.1"/>
    <property type="molecule type" value="Genomic_DNA"/>
</dbReference>
<dbReference type="InterPro" id="IPR036864">
    <property type="entry name" value="Zn2-C6_fun-type_DNA-bd_sf"/>
</dbReference>
<dbReference type="Proteomes" id="UP000225277">
    <property type="component" value="Unassembled WGS sequence"/>
</dbReference>
<dbReference type="RefSeq" id="XP_023625132.1">
    <property type="nucleotide sequence ID" value="XM_023769364.1"/>
</dbReference>
<dbReference type="InterPro" id="IPR004330">
    <property type="entry name" value="FAR1_DNA_bnd_dom"/>
</dbReference>
<evidence type="ECO:0000313" key="5">
    <source>
        <dbReference type="Proteomes" id="UP000225277"/>
    </source>
</evidence>
<feature type="domain" description="Zn(2)-C6 fungal-type" evidence="3">
    <location>
        <begin position="367"/>
        <end position="397"/>
    </location>
</feature>
<feature type="compositionally biased region" description="Acidic residues" evidence="2">
    <location>
        <begin position="151"/>
        <end position="162"/>
    </location>
</feature>
<feature type="compositionally biased region" description="Polar residues" evidence="2">
    <location>
        <begin position="69"/>
        <end position="96"/>
    </location>
</feature>
<dbReference type="PROSITE" id="PS50048">
    <property type="entry name" value="ZN2_CY6_FUNGAL_2"/>
    <property type="match status" value="1"/>
</dbReference>
<reference evidence="4 5" key="1">
    <citation type="submission" date="2016-03" db="EMBL/GenBank/DDBJ databases">
        <authorList>
            <person name="Ploux O."/>
        </authorList>
    </citation>
    <scope>NUCLEOTIDE SEQUENCE [LARGE SCALE GENOMIC DNA]</scope>
    <source>
        <strain evidence="4 5">URUG2</strain>
    </source>
</reference>
<feature type="compositionally biased region" description="Pro residues" evidence="2">
    <location>
        <begin position="97"/>
        <end position="112"/>
    </location>
</feature>
<evidence type="ECO:0000256" key="2">
    <source>
        <dbReference type="SAM" id="MobiDB-lite"/>
    </source>
</evidence>
<gene>
    <name evidence="4" type="ORF">RCC_04087</name>
</gene>
<dbReference type="GO" id="GO:0008270">
    <property type="term" value="F:zinc ion binding"/>
    <property type="evidence" value="ECO:0007669"/>
    <property type="project" value="InterPro"/>
</dbReference>
<evidence type="ECO:0000256" key="1">
    <source>
        <dbReference type="ARBA" id="ARBA00023242"/>
    </source>
</evidence>
<dbReference type="InterPro" id="IPR001138">
    <property type="entry name" value="Zn2Cys6_DnaBD"/>
</dbReference>
<dbReference type="SMART" id="SM00066">
    <property type="entry name" value="GAL4"/>
    <property type="match status" value="1"/>
</dbReference>
<dbReference type="GeneID" id="35599266"/>
<feature type="compositionally biased region" description="Low complexity" evidence="2">
    <location>
        <begin position="133"/>
        <end position="143"/>
    </location>
</feature>
<feature type="region of interest" description="Disordered" evidence="2">
    <location>
        <begin position="1"/>
        <end position="118"/>
    </location>
</feature>
<organism evidence="4 5">
    <name type="scientific">Ramularia collo-cygni</name>
    <dbReference type="NCBI Taxonomy" id="112498"/>
    <lineage>
        <taxon>Eukaryota</taxon>
        <taxon>Fungi</taxon>
        <taxon>Dikarya</taxon>
        <taxon>Ascomycota</taxon>
        <taxon>Pezizomycotina</taxon>
        <taxon>Dothideomycetes</taxon>
        <taxon>Dothideomycetidae</taxon>
        <taxon>Mycosphaerellales</taxon>
        <taxon>Mycosphaerellaceae</taxon>
        <taxon>Ramularia</taxon>
    </lineage>
</organism>
<accession>A0A2D3UP83</accession>
<dbReference type="STRING" id="112498.A0A2D3UP83"/>
<proteinExistence type="predicted"/>
<dbReference type="OrthoDB" id="2943660at2759"/>
<sequence length="723" mass="80551">MNHNDAPPYPAYTQQYGYPPSAVTYAPTQPPYPYPTQLPQNPAQQQQQHHLQQQQQQPPPHFFQSLPQGTSRQIATPTRRQQQHIPGNLQNGNRSIPPTPGHGPGAPPPEHNSPPGVNYEEALMDALRRENDAGASSNTVNNGNAGGNVHEDDDDDEDEQMNDDIDEPVYQLPPPPEAVYPNEIELENAMHAWSLEHGYELVRRASKRNAAKQLYKRYFHCSKHGKVSHKAVRKEDRKRINRTSNRMNCPMSLAAVAVDPHDPSGNWQIRHRKTYHNHPAVDVVHLAGHRRRARNPAVEAAVDGLFAIGTNVGDVLKFLQKTNPDGLFKRTDVANMKLKFKKFGTCAQGSDEQPQGARSIPGASSTTCSACRVKKTKCNNARPICDVCASSDTPCHYDTPADPGLEEPRDGDMTTLSQNLDTTASSQSGPGLNALHAERVLAALNSFQQEHIRPTRLTLESSAVEILAASTCGNGESYRNALGTRTFGFGDDYASFKEAFLSAAMKENTRDVLIGVKREPSKPTVEEGEEVSVEEWNEYVKQLAIYKRRDDMLKAALRESTTKVLWARISRLEAAREMWSAIEDLCRPRGSDEAFARFSALQEITLEGSRDFETYVFDMRRKWEEFNEMAACHEARRAPAQLNQSSIEISKRREGGDGTFSEEMLCFLFLRNLGGQYQGLAANMSKRHNIGGYGSGERVTFKELALLVRRGVEGDGSRGRGVR</sequence>
<dbReference type="CDD" id="cd00067">
    <property type="entry name" value="GAL4"/>
    <property type="match status" value="1"/>
</dbReference>
<dbReference type="Gene3D" id="4.10.240.10">
    <property type="entry name" value="Zn(2)-C6 fungal-type DNA-binding domain"/>
    <property type="match status" value="1"/>
</dbReference>
<protein>
    <recommendedName>
        <fullName evidence="3">Zn(2)-C6 fungal-type domain-containing protein</fullName>
    </recommendedName>
</protein>
<dbReference type="Pfam" id="PF03101">
    <property type="entry name" value="FAR1"/>
    <property type="match status" value="1"/>
</dbReference>
<dbReference type="GO" id="GO:0000981">
    <property type="term" value="F:DNA-binding transcription factor activity, RNA polymerase II-specific"/>
    <property type="evidence" value="ECO:0007669"/>
    <property type="project" value="InterPro"/>
</dbReference>
<name>A0A2D3UP83_9PEZI</name>
<dbReference type="SUPFAM" id="SSF57701">
    <property type="entry name" value="Zn2/Cys6 DNA-binding domain"/>
    <property type="match status" value="1"/>
</dbReference>
<feature type="compositionally biased region" description="Low complexity" evidence="2">
    <location>
        <begin position="37"/>
        <end position="68"/>
    </location>
</feature>
<dbReference type="Pfam" id="PF00172">
    <property type="entry name" value="Zn_clus"/>
    <property type="match status" value="1"/>
</dbReference>